<dbReference type="InterPro" id="IPR000577">
    <property type="entry name" value="Carb_kinase_FGGY"/>
</dbReference>
<protein>
    <recommendedName>
        <fullName evidence="3">glycerol kinase</fullName>
        <ecNumber evidence="3">2.7.1.30</ecNumber>
    </recommendedName>
    <alternativeName>
        <fullName evidence="9">ATP:glycerol 3-phosphotransferase</fullName>
    </alternativeName>
</protein>
<evidence type="ECO:0000256" key="2">
    <source>
        <dbReference type="ARBA" id="ARBA00009156"/>
    </source>
</evidence>
<dbReference type="GO" id="GO:0005739">
    <property type="term" value="C:mitochondrion"/>
    <property type="evidence" value="ECO:0007669"/>
    <property type="project" value="TreeGrafter"/>
</dbReference>
<dbReference type="InterPro" id="IPR042018">
    <property type="entry name" value="GK1-3_metazoan-type"/>
</dbReference>
<accession>A0A226F0I7</accession>
<dbReference type="PANTHER" id="PTHR10196:SF69">
    <property type="entry name" value="GLYCEROL KINASE"/>
    <property type="match status" value="1"/>
</dbReference>
<dbReference type="Pfam" id="PF00370">
    <property type="entry name" value="FGGY_N"/>
    <property type="match status" value="1"/>
</dbReference>
<comment type="similarity">
    <text evidence="2 10">Belongs to the FGGY kinase family.</text>
</comment>
<evidence type="ECO:0000256" key="10">
    <source>
        <dbReference type="RuleBase" id="RU003733"/>
    </source>
</evidence>
<evidence type="ECO:0000256" key="1">
    <source>
        <dbReference type="ARBA" id="ARBA00005190"/>
    </source>
</evidence>
<organism evidence="13 14">
    <name type="scientific">Folsomia candida</name>
    <name type="common">Springtail</name>
    <dbReference type="NCBI Taxonomy" id="158441"/>
    <lineage>
        <taxon>Eukaryota</taxon>
        <taxon>Metazoa</taxon>
        <taxon>Ecdysozoa</taxon>
        <taxon>Arthropoda</taxon>
        <taxon>Hexapoda</taxon>
        <taxon>Collembola</taxon>
        <taxon>Entomobryomorpha</taxon>
        <taxon>Isotomoidea</taxon>
        <taxon>Isotomidae</taxon>
        <taxon>Proisotominae</taxon>
        <taxon>Folsomia</taxon>
    </lineage>
</organism>
<dbReference type="OMA" id="FMLMNIG"/>
<sequence>MSHLVGAIDQGTSSSRFLIFEANTGKLVTLYQTEIPRFAPKQGWVEQDADILLSSTITCIDKCVEKLEALGLSASQVKTIGITNQRETLIVWDKLTGKPLYNAIVWMDTRALPAVEENLSARKEECEKIRRICGLPMSTYFSALKLKWLLDNVPEVRNALKENRCLFESDGRGEGWPAHHGCHQCFKDHANELADFAVGSLLVFFGIDKKLLPEIRSSSEIYGHLVSTKLANVPISGILGDQQAAMVGQLCLKPGEAKCTYGTGCFLLFNTGEKIVHSTQGLLTTVGYKFGKDQPVVYALEGSVAITGACIRWLRDNLAFGEDYEQMVQLADSVDNTGGVYFIPAFSGLFAPYWQSGARGLICGLTEFSTKAHITRAAYEAVAFQVKDILDAMNNEVGVVPLSSLRVDGGMTVVESLMRLQADFLGIETLRAKMPETSALGAAMAAGFAKGVDVWNPFLETESMERDAFHPTMGEKERRDRHANWKIAVTRSF</sequence>
<dbReference type="AlphaFoldDB" id="A0A226F0I7"/>
<evidence type="ECO:0000313" key="13">
    <source>
        <dbReference type="EMBL" id="OXA62917.1"/>
    </source>
</evidence>
<keyword evidence="8" id="KW-0067">ATP-binding</keyword>
<gene>
    <name evidence="13" type="ORF">Fcan01_01362</name>
</gene>
<evidence type="ECO:0000259" key="12">
    <source>
        <dbReference type="Pfam" id="PF02782"/>
    </source>
</evidence>
<dbReference type="STRING" id="158441.A0A226F0I7"/>
<dbReference type="EC" id="2.7.1.30" evidence="3"/>
<dbReference type="InterPro" id="IPR043129">
    <property type="entry name" value="ATPase_NBD"/>
</dbReference>
<name>A0A226F0I7_FOLCA</name>
<evidence type="ECO:0000256" key="8">
    <source>
        <dbReference type="ARBA" id="ARBA00022840"/>
    </source>
</evidence>
<dbReference type="GO" id="GO:0004370">
    <property type="term" value="F:glycerol kinase activity"/>
    <property type="evidence" value="ECO:0007669"/>
    <property type="project" value="UniProtKB-EC"/>
</dbReference>
<evidence type="ECO:0000256" key="5">
    <source>
        <dbReference type="ARBA" id="ARBA00022741"/>
    </source>
</evidence>
<dbReference type="Gene3D" id="3.30.420.40">
    <property type="match status" value="3"/>
</dbReference>
<evidence type="ECO:0000313" key="14">
    <source>
        <dbReference type="Proteomes" id="UP000198287"/>
    </source>
</evidence>
<dbReference type="SUPFAM" id="SSF53067">
    <property type="entry name" value="Actin-like ATPase domain"/>
    <property type="match status" value="2"/>
</dbReference>
<dbReference type="PIRSF" id="PIRSF000538">
    <property type="entry name" value="GlpK"/>
    <property type="match status" value="1"/>
</dbReference>
<dbReference type="InterPro" id="IPR018483">
    <property type="entry name" value="Carb_kinase_FGGY_CS"/>
</dbReference>
<comment type="caution">
    <text evidence="13">The sequence shown here is derived from an EMBL/GenBank/DDBJ whole genome shotgun (WGS) entry which is preliminary data.</text>
</comment>
<reference evidence="13 14" key="1">
    <citation type="submission" date="2015-12" db="EMBL/GenBank/DDBJ databases">
        <title>The genome of Folsomia candida.</title>
        <authorList>
            <person name="Faddeeva A."/>
            <person name="Derks M.F."/>
            <person name="Anvar Y."/>
            <person name="Smit S."/>
            <person name="Van Straalen N."/>
            <person name="Roelofs D."/>
        </authorList>
    </citation>
    <scope>NUCLEOTIDE SEQUENCE [LARGE SCALE GENOMIC DNA]</scope>
    <source>
        <strain evidence="13 14">VU population</strain>
        <tissue evidence="13">Whole body</tissue>
    </source>
</reference>
<feature type="domain" description="Carbohydrate kinase FGGY C-terminal" evidence="12">
    <location>
        <begin position="257"/>
        <end position="449"/>
    </location>
</feature>
<dbReference type="EMBL" id="LNIX01000001">
    <property type="protein sequence ID" value="OXA62917.1"/>
    <property type="molecule type" value="Genomic_DNA"/>
</dbReference>
<dbReference type="Pfam" id="PF02782">
    <property type="entry name" value="FGGY_C"/>
    <property type="match status" value="1"/>
</dbReference>
<dbReference type="InterPro" id="IPR018485">
    <property type="entry name" value="FGGY_C"/>
</dbReference>
<keyword evidence="6 10" id="KW-0418">Kinase</keyword>
<evidence type="ECO:0000256" key="7">
    <source>
        <dbReference type="ARBA" id="ARBA00022798"/>
    </source>
</evidence>
<comment type="pathway">
    <text evidence="1">Polyol metabolism; glycerol degradation via glycerol kinase pathway; sn-glycerol 3-phosphate from glycerol: step 1/1.</text>
</comment>
<dbReference type="GO" id="GO:0006641">
    <property type="term" value="P:triglyceride metabolic process"/>
    <property type="evidence" value="ECO:0007669"/>
    <property type="project" value="TreeGrafter"/>
</dbReference>
<dbReference type="PROSITE" id="PS00445">
    <property type="entry name" value="FGGY_KINASES_2"/>
    <property type="match status" value="1"/>
</dbReference>
<evidence type="ECO:0000256" key="4">
    <source>
        <dbReference type="ARBA" id="ARBA00022679"/>
    </source>
</evidence>
<dbReference type="PROSITE" id="PS00933">
    <property type="entry name" value="FGGY_KINASES_1"/>
    <property type="match status" value="1"/>
</dbReference>
<feature type="domain" description="Carbohydrate kinase FGGY N-terminal" evidence="11">
    <location>
        <begin position="5"/>
        <end position="161"/>
    </location>
</feature>
<evidence type="ECO:0000256" key="6">
    <source>
        <dbReference type="ARBA" id="ARBA00022777"/>
    </source>
</evidence>
<keyword evidence="5" id="KW-0547">Nucleotide-binding</keyword>
<dbReference type="GO" id="GO:0005524">
    <property type="term" value="F:ATP binding"/>
    <property type="evidence" value="ECO:0007669"/>
    <property type="project" value="UniProtKB-KW"/>
</dbReference>
<keyword evidence="14" id="KW-1185">Reference proteome</keyword>
<dbReference type="PANTHER" id="PTHR10196">
    <property type="entry name" value="SUGAR KINASE"/>
    <property type="match status" value="1"/>
</dbReference>
<evidence type="ECO:0000259" key="11">
    <source>
        <dbReference type="Pfam" id="PF00370"/>
    </source>
</evidence>
<dbReference type="InterPro" id="IPR018484">
    <property type="entry name" value="FGGY_N"/>
</dbReference>
<evidence type="ECO:0000256" key="3">
    <source>
        <dbReference type="ARBA" id="ARBA00012099"/>
    </source>
</evidence>
<dbReference type="CDD" id="cd07792">
    <property type="entry name" value="ASKHA_NBD_FGGY_GK1-3-like"/>
    <property type="match status" value="1"/>
</dbReference>
<dbReference type="UniPathway" id="UPA00618">
    <property type="reaction ID" value="UER00672"/>
</dbReference>
<keyword evidence="4 10" id="KW-0808">Transferase</keyword>
<keyword evidence="7" id="KW-0319">Glycerol metabolism</keyword>
<proteinExistence type="inferred from homology"/>
<dbReference type="GO" id="GO:0019563">
    <property type="term" value="P:glycerol catabolic process"/>
    <property type="evidence" value="ECO:0007669"/>
    <property type="project" value="UniProtKB-UniPathway"/>
</dbReference>
<evidence type="ECO:0000256" key="9">
    <source>
        <dbReference type="ARBA" id="ARBA00043149"/>
    </source>
</evidence>
<dbReference type="OrthoDB" id="5422795at2759"/>
<dbReference type="FunFam" id="3.30.420.40:FF:000108">
    <property type="entry name" value="Glycerol kinase, glycosomal"/>
    <property type="match status" value="1"/>
</dbReference>
<dbReference type="GO" id="GO:0046167">
    <property type="term" value="P:glycerol-3-phosphate biosynthetic process"/>
    <property type="evidence" value="ECO:0007669"/>
    <property type="project" value="TreeGrafter"/>
</dbReference>
<dbReference type="Proteomes" id="UP000198287">
    <property type="component" value="Unassembled WGS sequence"/>
</dbReference>